<protein>
    <recommendedName>
        <fullName evidence="2">NACHT-NTPase and P-loop NTPases N-terminal domain-containing protein</fullName>
    </recommendedName>
</protein>
<accession>A0AA40BZ47</accession>
<dbReference type="InterPro" id="IPR031352">
    <property type="entry name" value="SesA"/>
</dbReference>
<dbReference type="Pfam" id="PF17107">
    <property type="entry name" value="SesA"/>
    <property type="match status" value="1"/>
</dbReference>
<proteinExistence type="predicted"/>
<feature type="domain" description="NACHT-NTPase and P-loop NTPases N-terminal" evidence="2">
    <location>
        <begin position="18"/>
        <end position="138"/>
    </location>
</feature>
<evidence type="ECO:0000256" key="1">
    <source>
        <dbReference type="SAM" id="MobiDB-lite"/>
    </source>
</evidence>
<sequence>MTVNNKAARAAKRRADEVISAINELRLDHADDIDKATDLPSAFAGVADAFPATEKVLRIIAASLEDPAKVDTGGQSADEHLRTIGDIFEESRAKTNKLRKIFERVIPEDNKTREERYKEIASPSNTVESLMLATLQDILSVAKLPLPLVDEMTLKCLQETIKRVGDLEPSIKPPEKGTISFLNSGPGTMIGHAGEGDIYHNPGNGPQFGRNVGTITFNTLARPRASTPPSEPSSRASTPVGTSRKTSSWGKLGSK</sequence>
<gene>
    <name evidence="3" type="ORF">B0T14DRAFT_518070</name>
</gene>
<dbReference type="AlphaFoldDB" id="A0AA40BZ47"/>
<evidence type="ECO:0000313" key="3">
    <source>
        <dbReference type="EMBL" id="KAK0618814.1"/>
    </source>
</evidence>
<keyword evidence="4" id="KW-1185">Reference proteome</keyword>
<evidence type="ECO:0000259" key="2">
    <source>
        <dbReference type="Pfam" id="PF17107"/>
    </source>
</evidence>
<evidence type="ECO:0000313" key="4">
    <source>
        <dbReference type="Proteomes" id="UP001175000"/>
    </source>
</evidence>
<comment type="caution">
    <text evidence="3">The sequence shown here is derived from an EMBL/GenBank/DDBJ whole genome shotgun (WGS) entry which is preliminary data.</text>
</comment>
<reference evidence="3" key="1">
    <citation type="submission" date="2023-06" db="EMBL/GenBank/DDBJ databases">
        <title>Genome-scale phylogeny and comparative genomics of the fungal order Sordariales.</title>
        <authorList>
            <consortium name="Lawrence Berkeley National Laboratory"/>
            <person name="Hensen N."/>
            <person name="Bonometti L."/>
            <person name="Westerberg I."/>
            <person name="Brannstrom I.O."/>
            <person name="Guillou S."/>
            <person name="Cros-Aarteil S."/>
            <person name="Calhoun S."/>
            <person name="Haridas S."/>
            <person name="Kuo A."/>
            <person name="Mondo S."/>
            <person name="Pangilinan J."/>
            <person name="Riley R."/>
            <person name="Labutti K."/>
            <person name="Andreopoulos B."/>
            <person name="Lipzen A."/>
            <person name="Chen C."/>
            <person name="Yanf M."/>
            <person name="Daum C."/>
            <person name="Ng V."/>
            <person name="Clum A."/>
            <person name="Steindorff A."/>
            <person name="Ohm R."/>
            <person name="Martin F."/>
            <person name="Silar P."/>
            <person name="Natvig D."/>
            <person name="Lalanne C."/>
            <person name="Gautier V."/>
            <person name="Ament-Velasquez S.L."/>
            <person name="Kruys A."/>
            <person name="Hutchinson M.I."/>
            <person name="Powell A.J."/>
            <person name="Barry K."/>
            <person name="Miller A.N."/>
            <person name="Grigoriev I.V."/>
            <person name="Debuchy R."/>
            <person name="Gladieux P."/>
            <person name="Thoren M.H."/>
            <person name="Johannesson H."/>
        </authorList>
    </citation>
    <scope>NUCLEOTIDE SEQUENCE</scope>
    <source>
        <strain evidence="3">CBS 606.72</strain>
    </source>
</reference>
<dbReference type="EMBL" id="JAULSU010000004">
    <property type="protein sequence ID" value="KAK0618814.1"/>
    <property type="molecule type" value="Genomic_DNA"/>
</dbReference>
<dbReference type="Proteomes" id="UP001175000">
    <property type="component" value="Unassembled WGS sequence"/>
</dbReference>
<organism evidence="3 4">
    <name type="scientific">Immersiella caudata</name>
    <dbReference type="NCBI Taxonomy" id="314043"/>
    <lineage>
        <taxon>Eukaryota</taxon>
        <taxon>Fungi</taxon>
        <taxon>Dikarya</taxon>
        <taxon>Ascomycota</taxon>
        <taxon>Pezizomycotina</taxon>
        <taxon>Sordariomycetes</taxon>
        <taxon>Sordariomycetidae</taxon>
        <taxon>Sordariales</taxon>
        <taxon>Lasiosphaeriaceae</taxon>
        <taxon>Immersiella</taxon>
    </lineage>
</organism>
<feature type="compositionally biased region" description="Polar residues" evidence="1">
    <location>
        <begin position="232"/>
        <end position="249"/>
    </location>
</feature>
<name>A0AA40BZ47_9PEZI</name>
<feature type="region of interest" description="Disordered" evidence="1">
    <location>
        <begin position="220"/>
        <end position="255"/>
    </location>
</feature>